<proteinExistence type="inferred from homology"/>
<keyword evidence="7" id="KW-0408">Iron</keyword>
<evidence type="ECO:0000256" key="3">
    <source>
        <dbReference type="ARBA" id="ARBA00022617"/>
    </source>
</evidence>
<comment type="caution">
    <text evidence="11">The sequence shown here is derived from an EMBL/GenBank/DDBJ whole genome shotgun (WGS) entry which is preliminary data.</text>
</comment>
<keyword evidence="3" id="KW-0349">Heme</keyword>
<feature type="domain" description="Dyp-type peroxidase N-terminal" evidence="9">
    <location>
        <begin position="46"/>
        <end position="188"/>
    </location>
</feature>
<comment type="cofactor">
    <cofactor evidence="1">
        <name>heme b</name>
        <dbReference type="ChEBI" id="CHEBI:60344"/>
    </cofactor>
</comment>
<dbReference type="InterPro" id="IPR011008">
    <property type="entry name" value="Dimeric_a/b-barrel"/>
</dbReference>
<evidence type="ECO:0000256" key="8">
    <source>
        <dbReference type="ARBA" id="ARBA00025737"/>
    </source>
</evidence>
<comment type="similarity">
    <text evidence="8">Belongs to the DyP-type peroxidase family.</text>
</comment>
<evidence type="ECO:0000259" key="9">
    <source>
        <dbReference type="Pfam" id="PF04261"/>
    </source>
</evidence>
<dbReference type="InterPro" id="IPR006314">
    <property type="entry name" value="Dyp_peroxidase"/>
</dbReference>
<evidence type="ECO:0000256" key="4">
    <source>
        <dbReference type="ARBA" id="ARBA00022723"/>
    </source>
</evidence>
<dbReference type="PANTHER" id="PTHR30521">
    <property type="entry name" value="DEFERROCHELATASE/PEROXIDASE"/>
    <property type="match status" value="1"/>
</dbReference>
<dbReference type="NCBIfam" id="TIGR01413">
    <property type="entry name" value="Dyp_perox_fam"/>
    <property type="match status" value="1"/>
</dbReference>
<reference evidence="11" key="2">
    <citation type="journal article" date="2021" name="PeerJ">
        <title>Extensive microbial diversity within the chicken gut microbiome revealed by metagenomics and culture.</title>
        <authorList>
            <person name="Gilroy R."/>
            <person name="Ravi A."/>
            <person name="Getino M."/>
            <person name="Pursley I."/>
            <person name="Horton D.L."/>
            <person name="Alikhan N.F."/>
            <person name="Baker D."/>
            <person name="Gharbi K."/>
            <person name="Hall N."/>
            <person name="Watson M."/>
            <person name="Adriaenssens E.M."/>
            <person name="Foster-Nyarko E."/>
            <person name="Jarju S."/>
            <person name="Secka A."/>
            <person name="Antonio M."/>
            <person name="Oren A."/>
            <person name="Chaudhuri R.R."/>
            <person name="La Ragione R."/>
            <person name="Hildebrand F."/>
            <person name="Pallen M.J."/>
        </authorList>
    </citation>
    <scope>NUCLEOTIDE SEQUENCE</scope>
    <source>
        <strain evidence="11">ChiGjej1B1-24693</strain>
    </source>
</reference>
<evidence type="ECO:0000256" key="5">
    <source>
        <dbReference type="ARBA" id="ARBA00022729"/>
    </source>
</evidence>
<dbReference type="PANTHER" id="PTHR30521:SF4">
    <property type="entry name" value="DEFERROCHELATASE"/>
    <property type="match status" value="1"/>
</dbReference>
<dbReference type="GO" id="GO:0005829">
    <property type="term" value="C:cytosol"/>
    <property type="evidence" value="ECO:0007669"/>
    <property type="project" value="TreeGrafter"/>
</dbReference>
<accession>A0A9D1KLY8</accession>
<dbReference type="GO" id="GO:0020037">
    <property type="term" value="F:heme binding"/>
    <property type="evidence" value="ECO:0007669"/>
    <property type="project" value="InterPro"/>
</dbReference>
<keyword evidence="5" id="KW-0732">Signal</keyword>
<dbReference type="InterPro" id="IPR048328">
    <property type="entry name" value="Dyp_perox_C"/>
</dbReference>
<sequence length="392" mass="42410">MRRRGLLGVGLGVGGLALGAGGTVAVDRALSPHEPDRLIPFHGAHQGGVETPLQAHGVFTAHDLRDGVDLAAATRLMRLVSDDAARLCRAEPAVNDQEPELARTPSRLTVTVGFGPGWFERLGLQDRVPTGFADLPSYEIDQLQRRWSGGDLLLQVCGDDALVVSHAVRQLSKTVRAFTTPRWVQRGFSTPMSTPDSPTPRNLMGQIDGTVNPRSGTDDFATVVWADRDAGVDWFAGGTMLVLRRIAMLMETWDELDPHGQELAVGRRIATGAPLTGQQEHDQPDLNATDHSGLPVIPKFSHIARAAHTDRGDRFLRRSYNYDEGVAEDGTADLGLLFAAYQANLTRQYLPVQGRLAQQDLLNEWTVPIGSAVFALPPGCGPDGFLGEGLLR</sequence>
<keyword evidence="6" id="KW-0560">Oxidoreductase</keyword>
<evidence type="ECO:0000256" key="2">
    <source>
        <dbReference type="ARBA" id="ARBA00022559"/>
    </source>
</evidence>
<dbReference type="PROSITE" id="PS51404">
    <property type="entry name" value="DYP_PEROXIDASE"/>
    <property type="match status" value="1"/>
</dbReference>
<organism evidence="11 12">
    <name type="scientific">Candidatus Avipropionibacterium avicola</name>
    <dbReference type="NCBI Taxonomy" id="2840701"/>
    <lineage>
        <taxon>Bacteria</taxon>
        <taxon>Bacillati</taxon>
        <taxon>Actinomycetota</taxon>
        <taxon>Actinomycetes</taxon>
        <taxon>Propionibacteriales</taxon>
        <taxon>Propionibacteriaceae</taxon>
        <taxon>Propionibacteriaceae incertae sedis</taxon>
        <taxon>Candidatus Avipropionibacterium</taxon>
    </lineage>
</organism>
<dbReference type="Proteomes" id="UP000886842">
    <property type="component" value="Unassembled WGS sequence"/>
</dbReference>
<protein>
    <submittedName>
        <fullName evidence="11">Dyp-type peroxidase</fullName>
    </submittedName>
</protein>
<evidence type="ECO:0000313" key="12">
    <source>
        <dbReference type="Proteomes" id="UP000886842"/>
    </source>
</evidence>
<evidence type="ECO:0000259" key="10">
    <source>
        <dbReference type="Pfam" id="PF20628"/>
    </source>
</evidence>
<evidence type="ECO:0000256" key="6">
    <source>
        <dbReference type="ARBA" id="ARBA00023002"/>
    </source>
</evidence>
<dbReference type="SUPFAM" id="SSF54909">
    <property type="entry name" value="Dimeric alpha+beta barrel"/>
    <property type="match status" value="1"/>
</dbReference>
<dbReference type="EMBL" id="DVLP01000275">
    <property type="protein sequence ID" value="HIT75754.1"/>
    <property type="molecule type" value="Genomic_DNA"/>
</dbReference>
<dbReference type="InterPro" id="IPR048327">
    <property type="entry name" value="Dyp_perox_N"/>
</dbReference>
<evidence type="ECO:0000313" key="11">
    <source>
        <dbReference type="EMBL" id="HIT75754.1"/>
    </source>
</evidence>
<evidence type="ECO:0000256" key="1">
    <source>
        <dbReference type="ARBA" id="ARBA00001970"/>
    </source>
</evidence>
<dbReference type="Pfam" id="PF20628">
    <property type="entry name" value="Dyp_perox_C"/>
    <property type="match status" value="1"/>
</dbReference>
<dbReference type="AlphaFoldDB" id="A0A9D1KLY8"/>
<name>A0A9D1KLY8_9ACTN</name>
<dbReference type="GO" id="GO:0046872">
    <property type="term" value="F:metal ion binding"/>
    <property type="evidence" value="ECO:0007669"/>
    <property type="project" value="UniProtKB-KW"/>
</dbReference>
<dbReference type="Pfam" id="PF04261">
    <property type="entry name" value="Dyp_perox_N"/>
    <property type="match status" value="1"/>
</dbReference>
<evidence type="ECO:0000256" key="7">
    <source>
        <dbReference type="ARBA" id="ARBA00023004"/>
    </source>
</evidence>
<reference evidence="11" key="1">
    <citation type="submission" date="2020-10" db="EMBL/GenBank/DDBJ databases">
        <authorList>
            <person name="Gilroy R."/>
        </authorList>
    </citation>
    <scope>NUCLEOTIDE SEQUENCE</scope>
    <source>
        <strain evidence="11">ChiGjej1B1-24693</strain>
    </source>
</reference>
<gene>
    <name evidence="11" type="ORF">IAA98_09230</name>
</gene>
<keyword evidence="2 11" id="KW-0575">Peroxidase</keyword>
<keyword evidence="4" id="KW-0479">Metal-binding</keyword>
<dbReference type="GO" id="GO:0004601">
    <property type="term" value="F:peroxidase activity"/>
    <property type="evidence" value="ECO:0007669"/>
    <property type="project" value="UniProtKB-KW"/>
</dbReference>
<feature type="domain" description="Dyp-type peroxidase C-terminal" evidence="10">
    <location>
        <begin position="199"/>
        <end position="380"/>
    </location>
</feature>